<gene>
    <name evidence="7" type="ORF">A2117_01565</name>
</gene>
<evidence type="ECO:0000313" key="7">
    <source>
        <dbReference type="EMBL" id="OHA62556.1"/>
    </source>
</evidence>
<dbReference type="AlphaFoldDB" id="A0A1G2QPY4"/>
<dbReference type="STRING" id="1802443.A2117_01565"/>
<keyword evidence="2 4" id="KW-0560">Oxidoreductase</keyword>
<protein>
    <recommendedName>
        <fullName evidence="9">D-isomer specific 2-hydroxyacid dehydrogenase NAD-binding domain-containing protein</fullName>
    </recommendedName>
</protein>
<sequence length="314" mass="34186">MKIVVFLTQSSFTQDQQEKLAKLGEVIYVPSREELPLDKLLALAGGADIIAPDPDPFGGFEKAKAPLMKVIESLSNLKGICLSTTSFGWIDLDYCKKRNLPVSNVPGYSREAVAEHALALLLSLAKRIIVLDRKTQRGQYELEIGSELKGKTLGIIGLGNIGSRVAELGQGVGMKVIACDRNPKQMAGVEMKSLDDVLQEADAISLHVTHEPGNKSLIGEKELAKTKRSVLIVNLVDRDIVDETAMAEALKSSKISAYAWEGNDLVNTPLAGLENSVGIRKFAYYTKESLINLFQILTDNIIALAEGNPRNRVV</sequence>
<evidence type="ECO:0000256" key="4">
    <source>
        <dbReference type="RuleBase" id="RU003719"/>
    </source>
</evidence>
<dbReference type="SUPFAM" id="SSF52283">
    <property type="entry name" value="Formate/glycerate dehydrogenase catalytic domain-like"/>
    <property type="match status" value="1"/>
</dbReference>
<proteinExistence type="inferred from homology"/>
<evidence type="ECO:0000259" key="5">
    <source>
        <dbReference type="Pfam" id="PF00389"/>
    </source>
</evidence>
<organism evidence="7 8">
    <name type="scientific">Candidatus Wildermuthbacteria bacterium GWA2_46_15</name>
    <dbReference type="NCBI Taxonomy" id="1802443"/>
    <lineage>
        <taxon>Bacteria</taxon>
        <taxon>Candidatus Wildermuthiibacteriota</taxon>
    </lineage>
</organism>
<dbReference type="EMBL" id="MHTO01000010">
    <property type="protein sequence ID" value="OHA62556.1"/>
    <property type="molecule type" value="Genomic_DNA"/>
</dbReference>
<reference evidence="7 8" key="1">
    <citation type="journal article" date="2016" name="Nat. Commun.">
        <title>Thousands of microbial genomes shed light on interconnected biogeochemical processes in an aquifer system.</title>
        <authorList>
            <person name="Anantharaman K."/>
            <person name="Brown C.T."/>
            <person name="Hug L.A."/>
            <person name="Sharon I."/>
            <person name="Castelle C.J."/>
            <person name="Probst A.J."/>
            <person name="Thomas B.C."/>
            <person name="Singh A."/>
            <person name="Wilkins M.J."/>
            <person name="Karaoz U."/>
            <person name="Brodie E.L."/>
            <person name="Williams K.H."/>
            <person name="Hubbard S.S."/>
            <person name="Banfield J.F."/>
        </authorList>
    </citation>
    <scope>NUCLEOTIDE SEQUENCE [LARGE SCALE GENOMIC DNA]</scope>
</reference>
<dbReference type="InterPro" id="IPR029752">
    <property type="entry name" value="D-isomer_DH_CS1"/>
</dbReference>
<evidence type="ECO:0008006" key="9">
    <source>
        <dbReference type="Google" id="ProtNLM"/>
    </source>
</evidence>
<dbReference type="SUPFAM" id="SSF51735">
    <property type="entry name" value="NAD(P)-binding Rossmann-fold domains"/>
    <property type="match status" value="1"/>
</dbReference>
<feature type="domain" description="D-isomer specific 2-hydroxyacid dehydrogenase NAD-binding" evidence="6">
    <location>
        <begin position="118"/>
        <end position="275"/>
    </location>
</feature>
<feature type="domain" description="D-isomer specific 2-hydroxyacid dehydrogenase catalytic" evidence="5">
    <location>
        <begin position="16"/>
        <end position="313"/>
    </location>
</feature>
<dbReference type="InterPro" id="IPR006139">
    <property type="entry name" value="D-isomer_2_OHA_DH_cat_dom"/>
</dbReference>
<dbReference type="PANTHER" id="PTHR43761">
    <property type="entry name" value="D-ISOMER SPECIFIC 2-HYDROXYACID DEHYDROGENASE FAMILY PROTEIN (AFU_ORTHOLOGUE AFUA_1G13630)"/>
    <property type="match status" value="1"/>
</dbReference>
<dbReference type="GO" id="GO:0051287">
    <property type="term" value="F:NAD binding"/>
    <property type="evidence" value="ECO:0007669"/>
    <property type="project" value="InterPro"/>
</dbReference>
<evidence type="ECO:0000256" key="3">
    <source>
        <dbReference type="ARBA" id="ARBA00023027"/>
    </source>
</evidence>
<dbReference type="InterPro" id="IPR036291">
    <property type="entry name" value="NAD(P)-bd_dom_sf"/>
</dbReference>
<keyword evidence="3" id="KW-0520">NAD</keyword>
<dbReference type="PROSITE" id="PS00065">
    <property type="entry name" value="D_2_HYDROXYACID_DH_1"/>
    <property type="match status" value="1"/>
</dbReference>
<dbReference type="Pfam" id="PF00389">
    <property type="entry name" value="2-Hacid_dh"/>
    <property type="match status" value="1"/>
</dbReference>
<evidence type="ECO:0000256" key="1">
    <source>
        <dbReference type="ARBA" id="ARBA00005854"/>
    </source>
</evidence>
<evidence type="ECO:0000313" key="8">
    <source>
        <dbReference type="Proteomes" id="UP000179245"/>
    </source>
</evidence>
<dbReference type="InterPro" id="IPR050418">
    <property type="entry name" value="D-iso_2-hydroxyacid_DH_PdxB"/>
</dbReference>
<dbReference type="GO" id="GO:0016616">
    <property type="term" value="F:oxidoreductase activity, acting on the CH-OH group of donors, NAD or NADP as acceptor"/>
    <property type="evidence" value="ECO:0007669"/>
    <property type="project" value="InterPro"/>
</dbReference>
<dbReference type="Proteomes" id="UP000179245">
    <property type="component" value="Unassembled WGS sequence"/>
</dbReference>
<dbReference type="InterPro" id="IPR006140">
    <property type="entry name" value="D-isomer_DH_NAD-bd"/>
</dbReference>
<dbReference type="PANTHER" id="PTHR43761:SF1">
    <property type="entry name" value="D-ISOMER SPECIFIC 2-HYDROXYACID DEHYDROGENASE CATALYTIC DOMAIN-CONTAINING PROTEIN-RELATED"/>
    <property type="match status" value="1"/>
</dbReference>
<accession>A0A1G2QPY4</accession>
<name>A0A1G2QPY4_9BACT</name>
<dbReference type="Pfam" id="PF02826">
    <property type="entry name" value="2-Hacid_dh_C"/>
    <property type="match status" value="1"/>
</dbReference>
<dbReference type="Gene3D" id="3.40.50.720">
    <property type="entry name" value="NAD(P)-binding Rossmann-like Domain"/>
    <property type="match status" value="2"/>
</dbReference>
<evidence type="ECO:0000256" key="2">
    <source>
        <dbReference type="ARBA" id="ARBA00023002"/>
    </source>
</evidence>
<evidence type="ECO:0000259" key="6">
    <source>
        <dbReference type="Pfam" id="PF02826"/>
    </source>
</evidence>
<comment type="caution">
    <text evidence="7">The sequence shown here is derived from an EMBL/GenBank/DDBJ whole genome shotgun (WGS) entry which is preliminary data.</text>
</comment>
<comment type="similarity">
    <text evidence="1 4">Belongs to the D-isomer specific 2-hydroxyacid dehydrogenase family.</text>
</comment>